<dbReference type="EMBL" id="BPVZ01000058">
    <property type="protein sequence ID" value="GKV21686.1"/>
    <property type="molecule type" value="Genomic_DNA"/>
</dbReference>
<evidence type="ECO:0000256" key="1">
    <source>
        <dbReference type="SAM" id="MobiDB-lite"/>
    </source>
</evidence>
<comment type="caution">
    <text evidence="2">The sequence shown here is derived from an EMBL/GenBank/DDBJ whole genome shotgun (WGS) entry which is preliminary data.</text>
</comment>
<evidence type="ECO:0000313" key="3">
    <source>
        <dbReference type="Proteomes" id="UP001054252"/>
    </source>
</evidence>
<organism evidence="2 3">
    <name type="scientific">Rubroshorea leprosula</name>
    <dbReference type="NCBI Taxonomy" id="152421"/>
    <lineage>
        <taxon>Eukaryota</taxon>
        <taxon>Viridiplantae</taxon>
        <taxon>Streptophyta</taxon>
        <taxon>Embryophyta</taxon>
        <taxon>Tracheophyta</taxon>
        <taxon>Spermatophyta</taxon>
        <taxon>Magnoliopsida</taxon>
        <taxon>eudicotyledons</taxon>
        <taxon>Gunneridae</taxon>
        <taxon>Pentapetalae</taxon>
        <taxon>rosids</taxon>
        <taxon>malvids</taxon>
        <taxon>Malvales</taxon>
        <taxon>Dipterocarpaceae</taxon>
        <taxon>Rubroshorea</taxon>
    </lineage>
</organism>
<dbReference type="Proteomes" id="UP001054252">
    <property type="component" value="Unassembled WGS sequence"/>
</dbReference>
<gene>
    <name evidence="2" type="ORF">SLEP1_g31643</name>
</gene>
<sequence>MSNVLDLGLQEPDLGSRSGEEKEGEGEERKKIKEPGLGSPEPEVRTCSRFSWVLTGFVEELRSGFSFNKSKRGEEKKRGGKGKKKKKKEGGKRMKKVENQRANAR</sequence>
<protein>
    <submittedName>
        <fullName evidence="2">Uncharacterized protein</fullName>
    </submittedName>
</protein>
<accession>A0AAV5KAZ3</accession>
<name>A0AAV5KAZ3_9ROSI</name>
<feature type="region of interest" description="Disordered" evidence="1">
    <location>
        <begin position="65"/>
        <end position="105"/>
    </location>
</feature>
<feature type="compositionally biased region" description="Basic residues" evidence="1">
    <location>
        <begin position="78"/>
        <end position="95"/>
    </location>
</feature>
<evidence type="ECO:0000313" key="2">
    <source>
        <dbReference type="EMBL" id="GKV21686.1"/>
    </source>
</evidence>
<feature type="region of interest" description="Disordered" evidence="1">
    <location>
        <begin position="1"/>
        <end position="44"/>
    </location>
</feature>
<keyword evidence="3" id="KW-1185">Reference proteome</keyword>
<proteinExistence type="predicted"/>
<reference evidence="2 3" key="1">
    <citation type="journal article" date="2021" name="Commun. Biol.">
        <title>The genome of Shorea leprosula (Dipterocarpaceae) highlights the ecological relevance of drought in aseasonal tropical rainforests.</title>
        <authorList>
            <person name="Ng K.K.S."/>
            <person name="Kobayashi M.J."/>
            <person name="Fawcett J.A."/>
            <person name="Hatakeyama M."/>
            <person name="Paape T."/>
            <person name="Ng C.H."/>
            <person name="Ang C.C."/>
            <person name="Tnah L.H."/>
            <person name="Lee C.T."/>
            <person name="Nishiyama T."/>
            <person name="Sese J."/>
            <person name="O'Brien M.J."/>
            <person name="Copetti D."/>
            <person name="Mohd Noor M.I."/>
            <person name="Ong R.C."/>
            <person name="Putra M."/>
            <person name="Sireger I.Z."/>
            <person name="Indrioko S."/>
            <person name="Kosugi Y."/>
            <person name="Izuno A."/>
            <person name="Isagi Y."/>
            <person name="Lee S.L."/>
            <person name="Shimizu K.K."/>
        </authorList>
    </citation>
    <scope>NUCLEOTIDE SEQUENCE [LARGE SCALE GENOMIC DNA]</scope>
    <source>
        <strain evidence="2">214</strain>
    </source>
</reference>
<dbReference type="AlphaFoldDB" id="A0AAV5KAZ3"/>